<keyword evidence="3" id="KW-0949">S-adenosyl-L-methionine</keyword>
<dbReference type="GO" id="GO:0016432">
    <property type="term" value="F:tRNA-uridine aminocarboxypropyltransferase activity"/>
    <property type="evidence" value="ECO:0007669"/>
    <property type="project" value="UniProtKB-EC"/>
</dbReference>
<evidence type="ECO:0000256" key="2">
    <source>
        <dbReference type="ARBA" id="ARBA00022679"/>
    </source>
</evidence>
<organism evidence="7 8">
    <name type="scientific">Pseudoalteromonas luteoviolacea NCIMB 1942</name>
    <dbReference type="NCBI Taxonomy" id="1365253"/>
    <lineage>
        <taxon>Bacteria</taxon>
        <taxon>Pseudomonadati</taxon>
        <taxon>Pseudomonadota</taxon>
        <taxon>Gammaproteobacteria</taxon>
        <taxon>Alteromonadales</taxon>
        <taxon>Pseudoalteromonadaceae</taxon>
        <taxon>Pseudoalteromonas</taxon>
    </lineage>
</organism>
<dbReference type="Pfam" id="PF03942">
    <property type="entry name" value="DTW"/>
    <property type="match status" value="1"/>
</dbReference>
<gene>
    <name evidence="7" type="ORF">N482_16310</name>
</gene>
<dbReference type="InterPro" id="IPR005636">
    <property type="entry name" value="DTW"/>
</dbReference>
<dbReference type="PANTHER" id="PTHR21392">
    <property type="entry name" value="TRNA-URIDINE AMINOCARBOXYPROPYLTRANSFERASE 2"/>
    <property type="match status" value="1"/>
</dbReference>
<comment type="caution">
    <text evidence="7">The sequence shown here is derived from an EMBL/GenBank/DDBJ whole genome shotgun (WGS) entry which is preliminary data.</text>
</comment>
<dbReference type="PANTHER" id="PTHR21392:SF0">
    <property type="entry name" value="TRNA-URIDINE AMINOCARBOXYPROPYLTRANSFERASE 2"/>
    <property type="match status" value="1"/>
</dbReference>
<sequence length="180" mass="20525">MIANKTHIVVLQHPSEVTAAKNTVRLLSLQLKNIHIFVGETPSDFLDAQAIAKQNHCALLYPGENATALENITSKETRIDYLFVLDGTWKKAHKLAMLNPWLIELPRISFSSAPKNQYTIRKAEQQYSLSTLEACAYFLTVYDTMDPKPLYKLLQGMITEQTKFMPPHVRERYLDNDDSA</sequence>
<dbReference type="GO" id="GO:0008033">
    <property type="term" value="P:tRNA processing"/>
    <property type="evidence" value="ECO:0007669"/>
    <property type="project" value="UniProtKB-KW"/>
</dbReference>
<proteinExistence type="inferred from homology"/>
<keyword evidence="2" id="KW-0808">Transferase</keyword>
<protein>
    <recommendedName>
        <fullName evidence="1">tRNA-uridine aminocarboxypropyltransferase</fullName>
        <ecNumber evidence="1">2.5.1.25</ecNumber>
    </recommendedName>
</protein>
<evidence type="ECO:0000256" key="5">
    <source>
        <dbReference type="ARBA" id="ARBA00034489"/>
    </source>
</evidence>
<evidence type="ECO:0000313" key="8">
    <source>
        <dbReference type="Proteomes" id="UP000076587"/>
    </source>
</evidence>
<dbReference type="Proteomes" id="UP000076587">
    <property type="component" value="Unassembled WGS sequence"/>
</dbReference>
<evidence type="ECO:0000256" key="1">
    <source>
        <dbReference type="ARBA" id="ARBA00012386"/>
    </source>
</evidence>
<dbReference type="AlphaFoldDB" id="A0A166ZT90"/>
<dbReference type="InterPro" id="IPR039262">
    <property type="entry name" value="DTWD2/TAPT"/>
</dbReference>
<reference evidence="7 8" key="1">
    <citation type="submission" date="2013-07" db="EMBL/GenBank/DDBJ databases">
        <title>Comparative Genomic and Metabolomic Analysis of Twelve Strains of Pseudoalteromonas luteoviolacea.</title>
        <authorList>
            <person name="Vynne N.G."/>
            <person name="Mansson M."/>
            <person name="Gram L."/>
        </authorList>
    </citation>
    <scope>NUCLEOTIDE SEQUENCE [LARGE SCALE GENOMIC DNA]</scope>
    <source>
        <strain evidence="7 8">NCIMB 1942</strain>
    </source>
</reference>
<dbReference type="PATRIC" id="fig|1365253.3.peg.4000"/>
<evidence type="ECO:0000259" key="6">
    <source>
        <dbReference type="SMART" id="SM01144"/>
    </source>
</evidence>
<name>A0A166ZT90_9GAMM</name>
<dbReference type="SMART" id="SM01144">
    <property type="entry name" value="DTW"/>
    <property type="match status" value="1"/>
</dbReference>
<feature type="domain" description="DTW" evidence="6">
    <location>
        <begin position="1"/>
        <end position="166"/>
    </location>
</feature>
<dbReference type="EMBL" id="AUXT01000189">
    <property type="protein sequence ID" value="KZN44641.1"/>
    <property type="molecule type" value="Genomic_DNA"/>
</dbReference>
<keyword evidence="4" id="KW-0819">tRNA processing</keyword>
<comment type="similarity">
    <text evidence="5">Belongs to the TDD superfamily. DTWD2 family.</text>
</comment>
<evidence type="ECO:0000256" key="3">
    <source>
        <dbReference type="ARBA" id="ARBA00022691"/>
    </source>
</evidence>
<dbReference type="EC" id="2.5.1.25" evidence="1"/>
<evidence type="ECO:0000313" key="7">
    <source>
        <dbReference type="EMBL" id="KZN44641.1"/>
    </source>
</evidence>
<accession>A0A166ZT90</accession>
<evidence type="ECO:0000256" key="4">
    <source>
        <dbReference type="ARBA" id="ARBA00022694"/>
    </source>
</evidence>